<dbReference type="Proteomes" id="UP001630127">
    <property type="component" value="Unassembled WGS sequence"/>
</dbReference>
<organism evidence="7 8">
    <name type="scientific">Cinchona calisaya</name>
    <dbReference type="NCBI Taxonomy" id="153742"/>
    <lineage>
        <taxon>Eukaryota</taxon>
        <taxon>Viridiplantae</taxon>
        <taxon>Streptophyta</taxon>
        <taxon>Embryophyta</taxon>
        <taxon>Tracheophyta</taxon>
        <taxon>Spermatophyta</taxon>
        <taxon>Magnoliopsida</taxon>
        <taxon>eudicotyledons</taxon>
        <taxon>Gunneridae</taxon>
        <taxon>Pentapetalae</taxon>
        <taxon>asterids</taxon>
        <taxon>lamiids</taxon>
        <taxon>Gentianales</taxon>
        <taxon>Rubiaceae</taxon>
        <taxon>Cinchonoideae</taxon>
        <taxon>Cinchoneae</taxon>
        <taxon>Cinchona</taxon>
    </lineage>
</organism>
<keyword evidence="2" id="KW-0805">Transcription regulation</keyword>
<gene>
    <name evidence="7" type="ORF">ACH5RR_038711</name>
</gene>
<protein>
    <recommendedName>
        <fullName evidence="6">TF-B3 domain-containing protein</fullName>
    </recommendedName>
</protein>
<reference evidence="7 8" key="1">
    <citation type="submission" date="2024-11" db="EMBL/GenBank/DDBJ databases">
        <title>A near-complete genome assembly of Cinchona calisaya.</title>
        <authorList>
            <person name="Lian D.C."/>
            <person name="Zhao X.W."/>
            <person name="Wei L."/>
        </authorList>
    </citation>
    <scope>NUCLEOTIDE SEQUENCE [LARGE SCALE GENOMIC DNA]</scope>
    <source>
        <tissue evidence="7">Nenye</tissue>
    </source>
</reference>
<sequence length="203" mass="23053">MESPIIQRFVKVMAPDCLTTLRLPPIISKKVAEAKVEEAVLITSKGAWKVKVGQYRDGLVCFQKGWDVFVNEHGLKMLDFAVFEHVGNMHFKVTILGSNSCEKDFSVATQKEEEAHFRPTHDYLQIRTNTSPNGNLVPVEVSLRKCKLKQWYMSGKGWYEFCTSNNIKEGDDCIFQLVNHTTPASSKSLMMDVQVFPNYGKIT</sequence>
<name>A0ABD2XWM6_9GENT</name>
<feature type="domain" description="TF-B3" evidence="6">
    <location>
        <begin position="48"/>
        <end position="99"/>
    </location>
</feature>
<evidence type="ECO:0000313" key="7">
    <source>
        <dbReference type="EMBL" id="KAL3499618.1"/>
    </source>
</evidence>
<dbReference type="EMBL" id="JBJUIK010000016">
    <property type="protein sequence ID" value="KAL3499618.1"/>
    <property type="molecule type" value="Genomic_DNA"/>
</dbReference>
<dbReference type="Gene3D" id="2.40.330.10">
    <property type="entry name" value="DNA-binding pseudobarrel domain"/>
    <property type="match status" value="2"/>
</dbReference>
<dbReference type="GO" id="GO:0005634">
    <property type="term" value="C:nucleus"/>
    <property type="evidence" value="ECO:0007669"/>
    <property type="project" value="UniProtKB-SubCell"/>
</dbReference>
<dbReference type="SMART" id="SM01019">
    <property type="entry name" value="B3"/>
    <property type="match status" value="2"/>
</dbReference>
<dbReference type="SUPFAM" id="SSF101936">
    <property type="entry name" value="DNA-binding pseudobarrel domain"/>
    <property type="match status" value="2"/>
</dbReference>
<evidence type="ECO:0000259" key="6">
    <source>
        <dbReference type="PROSITE" id="PS50863"/>
    </source>
</evidence>
<keyword evidence="3" id="KW-0238">DNA-binding</keyword>
<proteinExistence type="predicted"/>
<dbReference type="Pfam" id="PF02362">
    <property type="entry name" value="B3"/>
    <property type="match status" value="2"/>
</dbReference>
<comment type="subcellular location">
    <subcellularLocation>
        <location evidence="1">Nucleus</location>
    </subcellularLocation>
</comment>
<dbReference type="AlphaFoldDB" id="A0ABD2XWM6"/>
<keyword evidence="8" id="KW-1185">Reference proteome</keyword>
<evidence type="ECO:0000256" key="1">
    <source>
        <dbReference type="ARBA" id="ARBA00004123"/>
    </source>
</evidence>
<accession>A0ABD2XWM6</accession>
<evidence type="ECO:0000256" key="2">
    <source>
        <dbReference type="ARBA" id="ARBA00023015"/>
    </source>
</evidence>
<dbReference type="InterPro" id="IPR003340">
    <property type="entry name" value="B3_DNA-bd"/>
</dbReference>
<dbReference type="PANTHER" id="PTHR31674">
    <property type="entry name" value="B3 DOMAIN-CONTAINING PROTEIN REM-LIKE 3-RELATED"/>
    <property type="match status" value="1"/>
</dbReference>
<dbReference type="CDD" id="cd10017">
    <property type="entry name" value="B3_DNA"/>
    <property type="match status" value="1"/>
</dbReference>
<keyword evidence="4" id="KW-0804">Transcription</keyword>
<keyword evidence="5" id="KW-0539">Nucleus</keyword>
<dbReference type="InterPro" id="IPR015300">
    <property type="entry name" value="DNA-bd_pseudobarrel_sf"/>
</dbReference>
<evidence type="ECO:0000256" key="5">
    <source>
        <dbReference type="ARBA" id="ARBA00023242"/>
    </source>
</evidence>
<evidence type="ECO:0000256" key="4">
    <source>
        <dbReference type="ARBA" id="ARBA00023163"/>
    </source>
</evidence>
<dbReference type="GO" id="GO:0003677">
    <property type="term" value="F:DNA binding"/>
    <property type="evidence" value="ECO:0007669"/>
    <property type="project" value="UniProtKB-KW"/>
</dbReference>
<dbReference type="PANTHER" id="PTHR31674:SF21">
    <property type="entry name" value="B3 DOMAIN-CONTAINING PROTEIN REM15 ISOFORM X1"/>
    <property type="match status" value="1"/>
</dbReference>
<dbReference type="PROSITE" id="PS50863">
    <property type="entry name" value="B3"/>
    <property type="match status" value="1"/>
</dbReference>
<dbReference type="InterPro" id="IPR039218">
    <property type="entry name" value="REM_fam"/>
</dbReference>
<comment type="caution">
    <text evidence="7">The sequence shown here is derived from an EMBL/GenBank/DDBJ whole genome shotgun (WGS) entry which is preliminary data.</text>
</comment>
<evidence type="ECO:0000313" key="8">
    <source>
        <dbReference type="Proteomes" id="UP001630127"/>
    </source>
</evidence>
<evidence type="ECO:0000256" key="3">
    <source>
        <dbReference type="ARBA" id="ARBA00023125"/>
    </source>
</evidence>